<gene>
    <name evidence="5" type="ORF">UFOPK1643_00871</name>
</gene>
<dbReference type="InterPro" id="IPR016032">
    <property type="entry name" value="Sig_transdc_resp-reg_C-effctor"/>
</dbReference>
<dbReference type="PROSITE" id="PS50110">
    <property type="entry name" value="RESPONSE_REGULATORY"/>
    <property type="match status" value="1"/>
</dbReference>
<dbReference type="GO" id="GO:0003677">
    <property type="term" value="F:DNA binding"/>
    <property type="evidence" value="ECO:0007669"/>
    <property type="project" value="UniProtKB-KW"/>
</dbReference>
<dbReference type="SUPFAM" id="SSF46894">
    <property type="entry name" value="C-terminal effector domain of the bipartite response regulators"/>
    <property type="match status" value="1"/>
</dbReference>
<evidence type="ECO:0000313" key="5">
    <source>
        <dbReference type="EMBL" id="CAB4572772.1"/>
    </source>
</evidence>
<dbReference type="PANTHER" id="PTHR43214">
    <property type="entry name" value="TWO-COMPONENT RESPONSE REGULATOR"/>
    <property type="match status" value="1"/>
</dbReference>
<evidence type="ECO:0000256" key="2">
    <source>
        <dbReference type="ARBA" id="ARBA00023125"/>
    </source>
</evidence>
<keyword evidence="3" id="KW-0804">Transcription</keyword>
<dbReference type="PANTHER" id="PTHR43214:SF41">
    <property type="entry name" value="NITRATE_NITRITE RESPONSE REGULATOR PROTEIN NARP"/>
    <property type="match status" value="1"/>
</dbReference>
<dbReference type="SUPFAM" id="SSF52172">
    <property type="entry name" value="CheY-like"/>
    <property type="match status" value="1"/>
</dbReference>
<dbReference type="Pfam" id="PF00196">
    <property type="entry name" value="GerE"/>
    <property type="match status" value="1"/>
</dbReference>
<dbReference type="EMBL" id="CAEZTK010000071">
    <property type="protein sequence ID" value="CAB4572772.1"/>
    <property type="molecule type" value="Genomic_DNA"/>
</dbReference>
<proteinExistence type="predicted"/>
<organism evidence="5">
    <name type="scientific">freshwater metagenome</name>
    <dbReference type="NCBI Taxonomy" id="449393"/>
    <lineage>
        <taxon>unclassified sequences</taxon>
        <taxon>metagenomes</taxon>
        <taxon>ecological metagenomes</taxon>
    </lineage>
</organism>
<dbReference type="AlphaFoldDB" id="A0A6J6E8N1"/>
<evidence type="ECO:0000259" key="4">
    <source>
        <dbReference type="PROSITE" id="PS50110"/>
    </source>
</evidence>
<dbReference type="Gene3D" id="1.10.10.10">
    <property type="entry name" value="Winged helix-like DNA-binding domain superfamily/Winged helix DNA-binding domain"/>
    <property type="match status" value="1"/>
</dbReference>
<sequence length="221" mass="24187">MSDRVLIVMDDSFELSSVASALKLHGVNVVGEVAKASSAIAVQNTLHPNILLIDMHYSDENSIAIAQELRTKDPEIGIVILVPCADLRLLGQVHADIPGGSMLVLKNSVTSIASLCDVLSKSRQVQKGSLPVWINGNLELSSKVSESIMSKLTNIQIETLRLVADGLTNSEIGRIRFVSEKAVEQIVSRISQVLNVQPDRTKNMRVQLVRQYFKWIGAPIH</sequence>
<keyword evidence="1" id="KW-0805">Transcription regulation</keyword>
<dbReference type="GO" id="GO:0000160">
    <property type="term" value="P:phosphorelay signal transduction system"/>
    <property type="evidence" value="ECO:0007669"/>
    <property type="project" value="InterPro"/>
</dbReference>
<dbReference type="InterPro" id="IPR001789">
    <property type="entry name" value="Sig_transdc_resp-reg_receiver"/>
</dbReference>
<dbReference type="InterPro" id="IPR036388">
    <property type="entry name" value="WH-like_DNA-bd_sf"/>
</dbReference>
<dbReference type="InterPro" id="IPR039420">
    <property type="entry name" value="WalR-like"/>
</dbReference>
<protein>
    <submittedName>
        <fullName evidence="5">Unannotated protein</fullName>
    </submittedName>
</protein>
<feature type="domain" description="Response regulatory" evidence="4">
    <location>
        <begin position="4"/>
        <end position="136"/>
    </location>
</feature>
<keyword evidence="2" id="KW-0238">DNA-binding</keyword>
<dbReference type="InterPro" id="IPR011006">
    <property type="entry name" value="CheY-like_superfamily"/>
</dbReference>
<accession>A0A6J6E8N1</accession>
<dbReference type="Gene3D" id="3.40.50.2300">
    <property type="match status" value="1"/>
</dbReference>
<dbReference type="SMART" id="SM00421">
    <property type="entry name" value="HTH_LUXR"/>
    <property type="match status" value="1"/>
</dbReference>
<name>A0A6J6E8N1_9ZZZZ</name>
<dbReference type="InterPro" id="IPR000792">
    <property type="entry name" value="Tscrpt_reg_LuxR_C"/>
</dbReference>
<dbReference type="GO" id="GO:0006355">
    <property type="term" value="P:regulation of DNA-templated transcription"/>
    <property type="evidence" value="ECO:0007669"/>
    <property type="project" value="InterPro"/>
</dbReference>
<reference evidence="5" key="1">
    <citation type="submission" date="2020-05" db="EMBL/GenBank/DDBJ databases">
        <authorList>
            <person name="Chiriac C."/>
            <person name="Salcher M."/>
            <person name="Ghai R."/>
            <person name="Kavagutti S V."/>
        </authorList>
    </citation>
    <scope>NUCLEOTIDE SEQUENCE</scope>
</reference>
<evidence type="ECO:0000256" key="3">
    <source>
        <dbReference type="ARBA" id="ARBA00023163"/>
    </source>
</evidence>
<evidence type="ECO:0000256" key="1">
    <source>
        <dbReference type="ARBA" id="ARBA00023015"/>
    </source>
</evidence>